<evidence type="ECO:0000313" key="2">
    <source>
        <dbReference type="Proteomes" id="UP001186974"/>
    </source>
</evidence>
<gene>
    <name evidence="1" type="ORF">LTS18_007826</name>
</gene>
<accession>A0ACC3DZW6</accession>
<sequence length="205" mass="21547">MLIRATNPSLSTSITPLHLDVTDEASIAAAASFVGEHFGCLDVLINNAAVGGLTGGSLKERMESTLATNVTGPALVSSAFRPLLLKSPSPRSLFISSGAGIASRASAMKAHRLPGGEPYCVSKAALNMLVVQEHLAYGDQGLKVFAVSPGFVISNLRGEDEDARNGWGKAEPGEASGLFNLEIVRGTWDEHAGKFISKDRGVQEW</sequence>
<name>A0ACC3DZW6_9PEZI</name>
<proteinExistence type="predicted"/>
<reference evidence="1" key="1">
    <citation type="submission" date="2024-09" db="EMBL/GenBank/DDBJ databases">
        <title>Black Yeasts Isolated from many extreme environments.</title>
        <authorList>
            <person name="Coleine C."/>
            <person name="Stajich J.E."/>
            <person name="Selbmann L."/>
        </authorList>
    </citation>
    <scope>NUCLEOTIDE SEQUENCE</scope>
    <source>
        <strain evidence="1">CCFEE 5737</strain>
    </source>
</reference>
<keyword evidence="2" id="KW-1185">Reference proteome</keyword>
<dbReference type="Proteomes" id="UP001186974">
    <property type="component" value="Unassembled WGS sequence"/>
</dbReference>
<organism evidence="1 2">
    <name type="scientific">Coniosporium uncinatum</name>
    <dbReference type="NCBI Taxonomy" id="93489"/>
    <lineage>
        <taxon>Eukaryota</taxon>
        <taxon>Fungi</taxon>
        <taxon>Dikarya</taxon>
        <taxon>Ascomycota</taxon>
        <taxon>Pezizomycotina</taxon>
        <taxon>Dothideomycetes</taxon>
        <taxon>Dothideomycetes incertae sedis</taxon>
        <taxon>Coniosporium</taxon>
    </lineage>
</organism>
<protein>
    <submittedName>
        <fullName evidence="1">Uncharacterized protein</fullName>
    </submittedName>
</protein>
<comment type="caution">
    <text evidence="1">The sequence shown here is derived from an EMBL/GenBank/DDBJ whole genome shotgun (WGS) entry which is preliminary data.</text>
</comment>
<dbReference type="EMBL" id="JAWDJW010000002">
    <property type="protein sequence ID" value="KAK3082270.1"/>
    <property type="molecule type" value="Genomic_DNA"/>
</dbReference>
<evidence type="ECO:0000313" key="1">
    <source>
        <dbReference type="EMBL" id="KAK3082270.1"/>
    </source>
</evidence>